<keyword evidence="4" id="KW-0804">Transcription</keyword>
<dbReference type="GO" id="GO:0006351">
    <property type="term" value="P:DNA-templated transcription"/>
    <property type="evidence" value="ECO:0007669"/>
    <property type="project" value="TreeGrafter"/>
</dbReference>
<dbReference type="SUPFAM" id="SSF46785">
    <property type="entry name" value="Winged helix' DNA-binding domain"/>
    <property type="match status" value="1"/>
</dbReference>
<dbReference type="RefSeq" id="WP_150565074.1">
    <property type="nucleotide sequence ID" value="NZ_CABPSD010000001.1"/>
</dbReference>
<feature type="domain" description="HTH lysR-type" evidence="5">
    <location>
        <begin position="1"/>
        <end position="59"/>
    </location>
</feature>
<dbReference type="InterPro" id="IPR036388">
    <property type="entry name" value="WH-like_DNA-bd_sf"/>
</dbReference>
<dbReference type="PANTHER" id="PTHR30537">
    <property type="entry name" value="HTH-TYPE TRANSCRIPTIONAL REGULATOR"/>
    <property type="match status" value="1"/>
</dbReference>
<evidence type="ECO:0000256" key="3">
    <source>
        <dbReference type="ARBA" id="ARBA00023125"/>
    </source>
</evidence>
<keyword evidence="7" id="KW-1185">Reference proteome</keyword>
<dbReference type="CDD" id="cd08422">
    <property type="entry name" value="PBP2_CrgA_like"/>
    <property type="match status" value="1"/>
</dbReference>
<dbReference type="Gene3D" id="1.10.10.10">
    <property type="entry name" value="Winged helix-like DNA-binding domain superfamily/Winged helix DNA-binding domain"/>
    <property type="match status" value="1"/>
</dbReference>
<evidence type="ECO:0000313" key="6">
    <source>
        <dbReference type="EMBL" id="VVD63417.1"/>
    </source>
</evidence>
<dbReference type="GO" id="GO:0043565">
    <property type="term" value="F:sequence-specific DNA binding"/>
    <property type="evidence" value="ECO:0007669"/>
    <property type="project" value="TreeGrafter"/>
</dbReference>
<evidence type="ECO:0000313" key="7">
    <source>
        <dbReference type="Proteomes" id="UP000368474"/>
    </source>
</evidence>
<name>A0A5E4RJH1_9BURK</name>
<dbReference type="InterPro" id="IPR058163">
    <property type="entry name" value="LysR-type_TF_proteobact-type"/>
</dbReference>
<dbReference type="Gene3D" id="3.40.190.290">
    <property type="match status" value="1"/>
</dbReference>
<dbReference type="SUPFAM" id="SSF53850">
    <property type="entry name" value="Periplasmic binding protein-like II"/>
    <property type="match status" value="1"/>
</dbReference>
<dbReference type="PROSITE" id="PS50931">
    <property type="entry name" value="HTH_LYSR"/>
    <property type="match status" value="1"/>
</dbReference>
<dbReference type="GO" id="GO:0003700">
    <property type="term" value="F:DNA-binding transcription factor activity"/>
    <property type="evidence" value="ECO:0007669"/>
    <property type="project" value="InterPro"/>
</dbReference>
<dbReference type="EMBL" id="CABPSD010000001">
    <property type="protein sequence ID" value="VVD63417.1"/>
    <property type="molecule type" value="Genomic_DNA"/>
</dbReference>
<dbReference type="InterPro" id="IPR000847">
    <property type="entry name" value="LysR_HTH_N"/>
</dbReference>
<evidence type="ECO:0000259" key="5">
    <source>
        <dbReference type="PROSITE" id="PS50931"/>
    </source>
</evidence>
<dbReference type="Proteomes" id="UP000368474">
    <property type="component" value="Unassembled WGS sequence"/>
</dbReference>
<evidence type="ECO:0000256" key="4">
    <source>
        <dbReference type="ARBA" id="ARBA00023163"/>
    </source>
</evidence>
<dbReference type="Pfam" id="PF03466">
    <property type="entry name" value="LysR_substrate"/>
    <property type="match status" value="1"/>
</dbReference>
<protein>
    <submittedName>
        <fullName evidence="6">LysR family transcriptional regulator</fullName>
    </submittedName>
</protein>
<dbReference type="Pfam" id="PF00126">
    <property type="entry name" value="HTH_1"/>
    <property type="match status" value="1"/>
</dbReference>
<gene>
    <name evidence="6" type="ORF">PMO31116_00220</name>
</gene>
<accession>A0A5E4RJH1</accession>
<keyword evidence="2" id="KW-0805">Transcription regulation</keyword>
<dbReference type="PRINTS" id="PR00039">
    <property type="entry name" value="HTHLYSR"/>
</dbReference>
<dbReference type="AlphaFoldDB" id="A0A5E4RJH1"/>
<organism evidence="6 7">
    <name type="scientific">Pandoraea morbifera</name>
    <dbReference type="NCBI Taxonomy" id="2508300"/>
    <lineage>
        <taxon>Bacteria</taxon>
        <taxon>Pseudomonadati</taxon>
        <taxon>Pseudomonadota</taxon>
        <taxon>Betaproteobacteria</taxon>
        <taxon>Burkholderiales</taxon>
        <taxon>Burkholderiaceae</taxon>
        <taxon>Pandoraea</taxon>
    </lineage>
</organism>
<dbReference type="PANTHER" id="PTHR30537:SF30">
    <property type="entry name" value="TRANSCRIPTIONAL REGULATOR-RELATED"/>
    <property type="match status" value="1"/>
</dbReference>
<dbReference type="FunFam" id="1.10.10.10:FF:000001">
    <property type="entry name" value="LysR family transcriptional regulator"/>
    <property type="match status" value="1"/>
</dbReference>
<proteinExistence type="inferred from homology"/>
<sequence length="311" mass="33218">MDLLAAMRIFVRVVERGSMSGAARDLGIGQPAVSERIERLEQYLGVQLLRRNSRALACTDEGLLFHTRCQHVLDAAEEACAAVAKGADGIFGTVRIAAPQCFGGVVLPRALLRIRELHPRLCIELVLNDLVVDPVTEGVDMSLRLGATGEGNFIAHPLGHVRRMLVCAPDYLARHGDIASPRDLANHPFIHVKGQFNNEYLPLIGARQSEMLVPIRPCIVVSHWRPMYEMLLAGAGVGVVQEPACADALAVGRLVRLLPSHAVPAVELNALVPAARPVPLKTQAVVAILKAHLPGAAALGTGPLTGPGQPI</sequence>
<keyword evidence="3" id="KW-0238">DNA-binding</keyword>
<dbReference type="InterPro" id="IPR036390">
    <property type="entry name" value="WH_DNA-bd_sf"/>
</dbReference>
<dbReference type="InterPro" id="IPR005119">
    <property type="entry name" value="LysR_subst-bd"/>
</dbReference>
<comment type="similarity">
    <text evidence="1">Belongs to the LysR transcriptional regulatory family.</text>
</comment>
<reference evidence="6 7" key="1">
    <citation type="submission" date="2019-08" db="EMBL/GenBank/DDBJ databases">
        <authorList>
            <person name="Peeters C."/>
        </authorList>
    </citation>
    <scope>NUCLEOTIDE SEQUENCE [LARGE SCALE GENOMIC DNA]</scope>
    <source>
        <strain evidence="6 7">LMG 31116</strain>
    </source>
</reference>
<evidence type="ECO:0000256" key="1">
    <source>
        <dbReference type="ARBA" id="ARBA00009437"/>
    </source>
</evidence>
<evidence type="ECO:0000256" key="2">
    <source>
        <dbReference type="ARBA" id="ARBA00023015"/>
    </source>
</evidence>